<organism evidence="3 4">
    <name type="scientific">Leptotrichia wadei</name>
    <dbReference type="NCBI Taxonomy" id="157687"/>
    <lineage>
        <taxon>Bacteria</taxon>
        <taxon>Fusobacteriati</taxon>
        <taxon>Fusobacteriota</taxon>
        <taxon>Fusobacteriia</taxon>
        <taxon>Fusobacteriales</taxon>
        <taxon>Leptotrichiaceae</taxon>
        <taxon>Leptotrichia</taxon>
    </lineage>
</organism>
<dbReference type="InterPro" id="IPR056937">
    <property type="entry name" value="YqbQ/XkdQ"/>
</dbReference>
<feature type="region of interest" description="Disordered" evidence="1">
    <location>
        <begin position="258"/>
        <end position="311"/>
    </location>
</feature>
<evidence type="ECO:0000313" key="4">
    <source>
        <dbReference type="Proteomes" id="UP000321944"/>
    </source>
</evidence>
<accession>A0A510KQX6</accession>
<sequence length="311" mass="36175">MKIIVTDPDEKRYDLTSIVKDNIQLSSSIENITAQMEFELAYNYRENMQYHTIDLDKGAYFVELYDNADTLIFQGIIPKISVNNKGPKFTAYDPSFYISRISEIFQFDKLPAGECVTKMLKEFDMPVGTIENCDVKIDEYYYKETIADIIKKIIETIKEDKGENWHFYFKDNAFHFVKRNSDKYLDGETQPKEYQVYVGNGYVNIFNFIKDASYTSSFENMKNSIIVVDGDDEKMNKVDTAKDNENIKKYGLLQYVVKQEKNNQDKSAKKGRSKDKNNKKDGKGKKEDKNNKGKKTKNSKRNKNTAKKGKK</sequence>
<dbReference type="EMBL" id="AP019841">
    <property type="protein sequence ID" value="BBM54076.1"/>
    <property type="molecule type" value="Genomic_DNA"/>
</dbReference>
<dbReference type="AlphaFoldDB" id="A0A510KQX6"/>
<dbReference type="OrthoDB" id="80400at2"/>
<evidence type="ECO:0000313" key="3">
    <source>
        <dbReference type="EMBL" id="BBM54076.1"/>
    </source>
</evidence>
<feature type="compositionally biased region" description="Basic and acidic residues" evidence="1">
    <location>
        <begin position="258"/>
        <end position="291"/>
    </location>
</feature>
<proteinExistence type="predicted"/>
<gene>
    <name evidence="3" type="ORF">JMUB3936_0354</name>
</gene>
<feature type="compositionally biased region" description="Basic residues" evidence="1">
    <location>
        <begin position="292"/>
        <end position="311"/>
    </location>
</feature>
<evidence type="ECO:0000256" key="1">
    <source>
        <dbReference type="SAM" id="MobiDB-lite"/>
    </source>
</evidence>
<dbReference type="Proteomes" id="UP000321944">
    <property type="component" value="Chromosome"/>
</dbReference>
<dbReference type="Pfam" id="PF24032">
    <property type="entry name" value="YQBQ"/>
    <property type="match status" value="1"/>
</dbReference>
<protein>
    <recommendedName>
        <fullName evidence="2">YqbQ/XkdQ domain-containing protein</fullName>
    </recommendedName>
</protein>
<name>A0A510KQX6_9FUSO</name>
<dbReference type="RefSeq" id="WP_147002920.1">
    <property type="nucleotide sequence ID" value="NZ_AP019841.1"/>
</dbReference>
<reference evidence="3 4" key="1">
    <citation type="submission" date="2019-07" db="EMBL/GenBank/DDBJ databases">
        <title>Complete Genome Sequence of Leptotrichia wadei Strain JMUB3936.</title>
        <authorList>
            <person name="Watanabe S."/>
            <person name="Cui L."/>
        </authorList>
    </citation>
    <scope>NUCLEOTIDE SEQUENCE [LARGE SCALE GENOMIC DNA]</scope>
    <source>
        <strain evidence="3 4">JMUB3936</strain>
    </source>
</reference>
<feature type="domain" description="YqbQ/XkdQ" evidence="2">
    <location>
        <begin position="23"/>
        <end position="278"/>
    </location>
</feature>
<evidence type="ECO:0000259" key="2">
    <source>
        <dbReference type="Pfam" id="PF24032"/>
    </source>
</evidence>